<evidence type="ECO:0000313" key="15">
    <source>
        <dbReference type="EMBL" id="CAF4083029.1"/>
    </source>
</evidence>
<dbReference type="GO" id="GO:0004930">
    <property type="term" value="F:G protein-coupled receptor activity"/>
    <property type="evidence" value="ECO:0007669"/>
    <property type="project" value="UniProtKB-KW"/>
</dbReference>
<keyword evidence="3 9" id="KW-1133">Transmembrane helix</keyword>
<keyword evidence="6" id="KW-0675">Receptor</keyword>
<feature type="domain" description="G-protein coupled receptors family 1 profile" evidence="10">
    <location>
        <begin position="47"/>
        <end position="318"/>
    </location>
</feature>
<evidence type="ECO:0000256" key="8">
    <source>
        <dbReference type="SAM" id="MobiDB-lite"/>
    </source>
</evidence>
<feature type="transmembrane region" description="Helical" evidence="9">
    <location>
        <begin position="112"/>
        <end position="131"/>
    </location>
</feature>
<feature type="region of interest" description="Disordered" evidence="8">
    <location>
        <begin position="339"/>
        <end position="358"/>
    </location>
</feature>
<dbReference type="Proteomes" id="UP000681967">
    <property type="component" value="Unassembled WGS sequence"/>
</dbReference>
<reference evidence="11" key="1">
    <citation type="submission" date="2021-02" db="EMBL/GenBank/DDBJ databases">
        <authorList>
            <person name="Nowell W R."/>
        </authorList>
    </citation>
    <scope>NUCLEOTIDE SEQUENCE</scope>
</reference>
<evidence type="ECO:0000256" key="7">
    <source>
        <dbReference type="ARBA" id="ARBA00023224"/>
    </source>
</evidence>
<dbReference type="EMBL" id="CAJOBJ010007316">
    <property type="protein sequence ID" value="CAF4083029.1"/>
    <property type="molecule type" value="Genomic_DNA"/>
</dbReference>
<dbReference type="EMBL" id="CAJNOV010004945">
    <property type="protein sequence ID" value="CAF1192434.1"/>
    <property type="molecule type" value="Genomic_DNA"/>
</dbReference>
<name>A0A814VTZ0_9BILA</name>
<dbReference type="GO" id="GO:0005886">
    <property type="term" value="C:plasma membrane"/>
    <property type="evidence" value="ECO:0007669"/>
    <property type="project" value="TreeGrafter"/>
</dbReference>
<evidence type="ECO:0000313" key="12">
    <source>
        <dbReference type="EMBL" id="CAF1554854.1"/>
    </source>
</evidence>
<evidence type="ECO:0000313" key="16">
    <source>
        <dbReference type="Proteomes" id="UP000663855"/>
    </source>
</evidence>
<keyword evidence="2 9" id="KW-0812">Transmembrane</keyword>
<dbReference type="OrthoDB" id="9999439at2759"/>
<feature type="transmembrane region" description="Helical" evidence="9">
    <location>
        <begin position="70"/>
        <end position="92"/>
    </location>
</feature>
<dbReference type="EMBL" id="CAJNRE010001852">
    <property type="protein sequence ID" value="CAF1960019.1"/>
    <property type="molecule type" value="Genomic_DNA"/>
</dbReference>
<keyword evidence="5 9" id="KW-0472">Membrane</keyword>
<dbReference type="Gene3D" id="1.20.1070.10">
    <property type="entry name" value="Rhodopsin 7-helix transmembrane proteins"/>
    <property type="match status" value="1"/>
</dbReference>
<evidence type="ECO:0000256" key="4">
    <source>
        <dbReference type="ARBA" id="ARBA00023040"/>
    </source>
</evidence>
<evidence type="ECO:0000313" key="13">
    <source>
        <dbReference type="EMBL" id="CAF1960019.1"/>
    </source>
</evidence>
<evidence type="ECO:0000256" key="9">
    <source>
        <dbReference type="SAM" id="Phobius"/>
    </source>
</evidence>
<feature type="transmembrane region" description="Helical" evidence="9">
    <location>
        <begin position="302"/>
        <end position="322"/>
    </location>
</feature>
<evidence type="ECO:0000256" key="6">
    <source>
        <dbReference type="ARBA" id="ARBA00023170"/>
    </source>
</evidence>
<evidence type="ECO:0000256" key="2">
    <source>
        <dbReference type="ARBA" id="ARBA00022692"/>
    </source>
</evidence>
<dbReference type="PANTHER" id="PTHR24243:SF233">
    <property type="entry name" value="THYROTROPIN-RELEASING HORMONE RECEPTOR"/>
    <property type="match status" value="1"/>
</dbReference>
<gene>
    <name evidence="14" type="ORF">BYL167_LOCUS16199</name>
    <name evidence="11" type="ORF">CJN711_LOCUS11585</name>
    <name evidence="15" type="ORF">GIL414_LOCUS16178</name>
    <name evidence="12" type="ORF">KQP761_LOCUS17929</name>
    <name evidence="13" type="ORF">MBJ925_LOCUS6317</name>
</gene>
<feature type="transmembrane region" description="Helical" evidence="9">
    <location>
        <begin position="37"/>
        <end position="58"/>
    </location>
</feature>
<sequence length="358" mass="41471">MEIHNITFSFINFQATNTTTSNGISSILLTVPYQLNIYFGSFLWMTGNIGCIGNIIVFRSQAFRKRAYSIYLLSEAASEFIYFNFVLMTRILQKGFQIPLTTRYDVICKLRQFFSVWGNQISLSWFLLATIDRLLSAQRNNAYRRWSNNVGLAYKMCITCILFWLLFYGHRLILYSAASGACVPLSGFYDSFDTYLEAIFTALCPPIMMVVLTYFLLKSVRGVIQRQIFPVNNRIVVNVAHRSVLQQMDSRLTLMLLLQSIIAIITYVPFAIELIYSNVTQNWSKSSLRLAQEKVFIEFARLLSYTFFASSFYVSIISNIGFRRQMKKFFRKLQRSNHETGENTNCRTSGTNIDRQQK</sequence>
<accession>A0A814VTZ0</accession>
<feature type="transmembrane region" description="Helical" evidence="9">
    <location>
        <begin position="198"/>
        <end position="217"/>
    </location>
</feature>
<comment type="caution">
    <text evidence="11">The sequence shown here is derived from an EMBL/GenBank/DDBJ whole genome shotgun (WGS) entry which is preliminary data.</text>
</comment>
<dbReference type="PROSITE" id="PS50262">
    <property type="entry name" value="G_PROTEIN_RECEP_F1_2"/>
    <property type="match status" value="1"/>
</dbReference>
<feature type="transmembrane region" description="Helical" evidence="9">
    <location>
        <begin position="252"/>
        <end position="276"/>
    </location>
</feature>
<dbReference type="EMBL" id="CAJNOW010009096">
    <property type="protein sequence ID" value="CAF1554854.1"/>
    <property type="molecule type" value="Genomic_DNA"/>
</dbReference>
<dbReference type="EMBL" id="CAJOBH010006152">
    <property type="protein sequence ID" value="CAF4046698.1"/>
    <property type="molecule type" value="Genomic_DNA"/>
</dbReference>
<keyword evidence="7" id="KW-0807">Transducer</keyword>
<dbReference type="SUPFAM" id="SSF81321">
    <property type="entry name" value="Family A G protein-coupled receptor-like"/>
    <property type="match status" value="1"/>
</dbReference>
<dbReference type="Proteomes" id="UP000681720">
    <property type="component" value="Unassembled WGS sequence"/>
</dbReference>
<evidence type="ECO:0000313" key="11">
    <source>
        <dbReference type="EMBL" id="CAF1192434.1"/>
    </source>
</evidence>
<dbReference type="Proteomes" id="UP000663824">
    <property type="component" value="Unassembled WGS sequence"/>
</dbReference>
<evidence type="ECO:0000256" key="5">
    <source>
        <dbReference type="ARBA" id="ARBA00023136"/>
    </source>
</evidence>
<evidence type="ECO:0000259" key="10">
    <source>
        <dbReference type="PROSITE" id="PS50262"/>
    </source>
</evidence>
<dbReference type="AlphaFoldDB" id="A0A814VTZ0"/>
<protein>
    <recommendedName>
        <fullName evidence="10">G-protein coupled receptors family 1 profile domain-containing protein</fullName>
    </recommendedName>
</protein>
<feature type="compositionally biased region" description="Polar residues" evidence="8">
    <location>
        <begin position="342"/>
        <end position="358"/>
    </location>
</feature>
<comment type="subcellular location">
    <subcellularLocation>
        <location evidence="1">Membrane</location>
        <topology evidence="1">Multi-pass membrane protein</topology>
    </subcellularLocation>
</comment>
<dbReference type="Proteomes" id="UP000663834">
    <property type="component" value="Unassembled WGS sequence"/>
</dbReference>
<organism evidence="11 16">
    <name type="scientific">Rotaria magnacalcarata</name>
    <dbReference type="NCBI Taxonomy" id="392030"/>
    <lineage>
        <taxon>Eukaryota</taxon>
        <taxon>Metazoa</taxon>
        <taxon>Spiralia</taxon>
        <taxon>Gnathifera</taxon>
        <taxon>Rotifera</taxon>
        <taxon>Eurotatoria</taxon>
        <taxon>Bdelloidea</taxon>
        <taxon>Philodinida</taxon>
        <taxon>Philodinidae</taxon>
        <taxon>Rotaria</taxon>
    </lineage>
</organism>
<evidence type="ECO:0000313" key="14">
    <source>
        <dbReference type="EMBL" id="CAF4046698.1"/>
    </source>
</evidence>
<dbReference type="PANTHER" id="PTHR24243">
    <property type="entry name" value="G-PROTEIN COUPLED RECEPTOR"/>
    <property type="match status" value="1"/>
</dbReference>
<evidence type="ECO:0000256" key="3">
    <source>
        <dbReference type="ARBA" id="ARBA00022989"/>
    </source>
</evidence>
<keyword evidence="4" id="KW-0297">G-protein coupled receptor</keyword>
<evidence type="ECO:0000256" key="1">
    <source>
        <dbReference type="ARBA" id="ARBA00004141"/>
    </source>
</evidence>
<dbReference type="InterPro" id="IPR017452">
    <property type="entry name" value="GPCR_Rhodpsn_7TM"/>
</dbReference>
<proteinExistence type="predicted"/>
<dbReference type="Proteomes" id="UP000663855">
    <property type="component" value="Unassembled WGS sequence"/>
</dbReference>
<feature type="transmembrane region" description="Helical" evidence="9">
    <location>
        <begin position="152"/>
        <end position="178"/>
    </location>
</feature>